<dbReference type="EMBL" id="CP014163">
    <property type="protein sequence ID" value="AMB98809.1"/>
    <property type="molecule type" value="Genomic_DNA"/>
</dbReference>
<dbReference type="STRING" id="128944.AWM75_01835"/>
<proteinExistence type="predicted"/>
<accession>A0A0X8FKM3</accession>
<dbReference type="InterPro" id="IPR029050">
    <property type="entry name" value="Immunoprotect_excell_Ig-like"/>
</dbReference>
<feature type="compositionally biased region" description="Polar residues" evidence="1">
    <location>
        <begin position="216"/>
        <end position="234"/>
    </location>
</feature>
<dbReference type="OrthoDB" id="1756107at2"/>
<gene>
    <name evidence="3" type="ORF">AWM75_01835</name>
</gene>
<reference evidence="3 4" key="1">
    <citation type="journal article" date="2016" name="Genome Announc.">
        <title>Complete Genome Sequences of Aerococcus christensenii CCUG 28831T, Aerococcus sanguinicola CCUG 43001T, Aerococcus urinae CCUG 36881T, Aerococcus urinaeequi CCUG 28094T, Aerococcus urinaehominis CCUG 42038 BT, and Aerococcus viridans CCUG 4311T.</title>
        <authorList>
            <person name="Carkaci D."/>
            <person name="Dargis R."/>
            <person name="Nielsen X.C."/>
            <person name="Skovgaard O."/>
            <person name="Fuursted K."/>
            <person name="Christensen J.J."/>
        </authorList>
    </citation>
    <scope>NUCLEOTIDE SEQUENCE [LARGE SCALE GENOMIC DNA]</scope>
    <source>
        <strain evidence="3 4">CCUG42038B</strain>
    </source>
</reference>
<organism evidence="3 4">
    <name type="scientific">Aerococcus urinaehominis</name>
    <dbReference type="NCBI Taxonomy" id="128944"/>
    <lineage>
        <taxon>Bacteria</taxon>
        <taxon>Bacillati</taxon>
        <taxon>Bacillota</taxon>
        <taxon>Bacilli</taxon>
        <taxon>Lactobacillales</taxon>
        <taxon>Aerococcaceae</taxon>
        <taxon>Aerococcus</taxon>
    </lineage>
</organism>
<feature type="signal peptide" evidence="2">
    <location>
        <begin position="1"/>
        <end position="17"/>
    </location>
</feature>
<protein>
    <submittedName>
        <fullName evidence="3">Uncharacterized protein</fullName>
    </submittedName>
</protein>
<dbReference type="PROSITE" id="PS51257">
    <property type="entry name" value="PROKAR_LIPOPROTEIN"/>
    <property type="match status" value="1"/>
</dbReference>
<keyword evidence="2" id="KW-0732">Signal</keyword>
<dbReference type="KEGG" id="auh:AWM75_01835"/>
<evidence type="ECO:0000313" key="3">
    <source>
        <dbReference type="EMBL" id="AMB98809.1"/>
    </source>
</evidence>
<sequence length="234" mass="25557">MKFSRPILFLITGLALAACGNDQRDYQSKKEANQEADQTQLTSENQDRVFKINESIPIMVDYDNGQSLDTHPGQLELKVNNSYLGQAAEDYLADQNPANEPAPEGYQWLVLNSALKLVDGTNDYPYTYDLTASVEDQNGQAIDQFMATAFSDNPLIGQELTLGETITGDIVLLVPENLSGVQLTLSSLNGGSASQIDLSRINDQTSSDNNEENQEPDVNQSDQTGDESASQTPE</sequence>
<reference evidence="4" key="2">
    <citation type="submission" date="2016-01" db="EMBL/GenBank/DDBJ databases">
        <title>Six Aerococcus type strain genome sequencing and assembly using PacBio and Illumina Hiseq.</title>
        <authorList>
            <person name="Carkaci D."/>
            <person name="Dargis R."/>
            <person name="Nielsen X.C."/>
            <person name="Skovgaard O."/>
            <person name="Fuursted K."/>
            <person name="Christensen J.J."/>
        </authorList>
    </citation>
    <scope>NUCLEOTIDE SEQUENCE [LARGE SCALE GENOMIC DNA]</scope>
    <source>
        <strain evidence="4">CCUG42038B</strain>
    </source>
</reference>
<keyword evidence="4" id="KW-1185">Reference proteome</keyword>
<dbReference type="AlphaFoldDB" id="A0A0X8FKM3"/>
<dbReference type="Proteomes" id="UP000062260">
    <property type="component" value="Chromosome"/>
</dbReference>
<feature type="chain" id="PRO_5043590347" evidence="2">
    <location>
        <begin position="18"/>
        <end position="234"/>
    </location>
</feature>
<evidence type="ECO:0000256" key="2">
    <source>
        <dbReference type="SAM" id="SignalP"/>
    </source>
</evidence>
<dbReference type="RefSeq" id="WP_067977543.1">
    <property type="nucleotide sequence ID" value="NZ_CP014163.1"/>
</dbReference>
<evidence type="ECO:0000313" key="4">
    <source>
        <dbReference type="Proteomes" id="UP000062260"/>
    </source>
</evidence>
<evidence type="ECO:0000256" key="1">
    <source>
        <dbReference type="SAM" id="MobiDB-lite"/>
    </source>
</evidence>
<feature type="compositionally biased region" description="Polar residues" evidence="1">
    <location>
        <begin position="199"/>
        <end position="208"/>
    </location>
</feature>
<name>A0A0X8FKM3_9LACT</name>
<feature type="region of interest" description="Disordered" evidence="1">
    <location>
        <begin position="199"/>
        <end position="234"/>
    </location>
</feature>
<dbReference type="Gene3D" id="2.60.40.1240">
    <property type="match status" value="1"/>
</dbReference>